<dbReference type="Proteomes" id="UP000789831">
    <property type="component" value="Unassembled WGS sequence"/>
</dbReference>
<dbReference type="OrthoDB" id="2445965at2759"/>
<feature type="non-terminal residue" evidence="2">
    <location>
        <position position="224"/>
    </location>
</feature>
<dbReference type="EMBL" id="CAJVPL010012648">
    <property type="protein sequence ID" value="CAG8686904.1"/>
    <property type="molecule type" value="Genomic_DNA"/>
</dbReference>
<dbReference type="AlphaFoldDB" id="A0A9N9HJG1"/>
<gene>
    <name evidence="2" type="ORF">AGERDE_LOCUS12944</name>
</gene>
<evidence type="ECO:0000313" key="3">
    <source>
        <dbReference type="Proteomes" id="UP000789831"/>
    </source>
</evidence>
<keyword evidence="3" id="KW-1185">Reference proteome</keyword>
<evidence type="ECO:0000256" key="1">
    <source>
        <dbReference type="SAM" id="MobiDB-lite"/>
    </source>
</evidence>
<reference evidence="2" key="1">
    <citation type="submission" date="2021-06" db="EMBL/GenBank/DDBJ databases">
        <authorList>
            <person name="Kallberg Y."/>
            <person name="Tangrot J."/>
            <person name="Rosling A."/>
        </authorList>
    </citation>
    <scope>NUCLEOTIDE SEQUENCE</scope>
    <source>
        <strain evidence="2">MT106</strain>
    </source>
</reference>
<name>A0A9N9HJG1_9GLOM</name>
<feature type="region of interest" description="Disordered" evidence="1">
    <location>
        <begin position="1"/>
        <end position="25"/>
    </location>
</feature>
<protein>
    <submittedName>
        <fullName evidence="2">7220_t:CDS:1</fullName>
    </submittedName>
</protein>
<proteinExistence type="predicted"/>
<comment type="caution">
    <text evidence="2">The sequence shown here is derived from an EMBL/GenBank/DDBJ whole genome shotgun (WGS) entry which is preliminary data.</text>
</comment>
<organism evidence="2 3">
    <name type="scientific">Ambispora gerdemannii</name>
    <dbReference type="NCBI Taxonomy" id="144530"/>
    <lineage>
        <taxon>Eukaryota</taxon>
        <taxon>Fungi</taxon>
        <taxon>Fungi incertae sedis</taxon>
        <taxon>Mucoromycota</taxon>
        <taxon>Glomeromycotina</taxon>
        <taxon>Glomeromycetes</taxon>
        <taxon>Archaeosporales</taxon>
        <taxon>Ambisporaceae</taxon>
        <taxon>Ambispora</taxon>
    </lineage>
</organism>
<sequence>FFLMPVKDEGDPDYRQREEKDGMTPAERKTVNEFLKKHGLDKKEANKKQKTGAIIRLSPRLKSFLRKKFDFPPALNDYLDYSKTDSEGDSNYYYRLDGEHGLEQEKPKKCKSCGELTLEEEGPTVGKEFGQDSKVIGYFHPNCAKKYFVDKEQTSENNIRIKEKLLRNLDKISLNPIGYLANAEIVKGDIEKDYYKGDANSESINAKIHKVEIEGEEMDLVKLE</sequence>
<evidence type="ECO:0000313" key="2">
    <source>
        <dbReference type="EMBL" id="CAG8686904.1"/>
    </source>
</evidence>
<accession>A0A9N9HJG1</accession>